<feature type="region of interest" description="Disordered" evidence="1">
    <location>
        <begin position="77"/>
        <end position="131"/>
    </location>
</feature>
<dbReference type="AlphaFoldDB" id="A0AA41V6Z4"/>
<name>A0AA41V6Z4_PAPNU</name>
<accession>A0AA41V6Z4</accession>
<feature type="signal peptide" evidence="2">
    <location>
        <begin position="1"/>
        <end position="16"/>
    </location>
</feature>
<feature type="non-terminal residue" evidence="3">
    <location>
        <position position="1"/>
    </location>
</feature>
<evidence type="ECO:0000313" key="4">
    <source>
        <dbReference type="Proteomes" id="UP001177140"/>
    </source>
</evidence>
<keyword evidence="4" id="KW-1185">Reference proteome</keyword>
<reference evidence="3" key="1">
    <citation type="submission" date="2022-03" db="EMBL/GenBank/DDBJ databases">
        <title>A functionally conserved STORR gene fusion in Papaver species that diverged 16.8 million years ago.</title>
        <authorList>
            <person name="Catania T."/>
        </authorList>
    </citation>
    <scope>NUCLEOTIDE SEQUENCE</scope>
    <source>
        <strain evidence="3">S-191538</strain>
    </source>
</reference>
<dbReference type="Proteomes" id="UP001177140">
    <property type="component" value="Unassembled WGS sequence"/>
</dbReference>
<evidence type="ECO:0000256" key="1">
    <source>
        <dbReference type="SAM" id="MobiDB-lite"/>
    </source>
</evidence>
<organism evidence="3 4">
    <name type="scientific">Papaver nudicaule</name>
    <name type="common">Iceland poppy</name>
    <dbReference type="NCBI Taxonomy" id="74823"/>
    <lineage>
        <taxon>Eukaryota</taxon>
        <taxon>Viridiplantae</taxon>
        <taxon>Streptophyta</taxon>
        <taxon>Embryophyta</taxon>
        <taxon>Tracheophyta</taxon>
        <taxon>Spermatophyta</taxon>
        <taxon>Magnoliopsida</taxon>
        <taxon>Ranunculales</taxon>
        <taxon>Papaveraceae</taxon>
        <taxon>Papaveroideae</taxon>
        <taxon>Papaver</taxon>
    </lineage>
</organism>
<keyword evidence="2" id="KW-0732">Signal</keyword>
<sequence>MLLMAVAIIFVVSVHQLLIVFSVPVHRLPHEGEGVAMDENSATTVLPSSYAAAVHPDVTTNVDKVLTVEDDALSTTSTIDYFYSEEEYPSENSGTDEEENKDEEEDNKDEEEDIDDIDIEEDEEEDIDDIDIEDEVEDIDDIDIEHEEEDTDTWVIAPGAWKEATEGVSKPLIKHSIEV</sequence>
<gene>
    <name evidence="3" type="ORF">MKW94_012355</name>
</gene>
<evidence type="ECO:0000313" key="3">
    <source>
        <dbReference type="EMBL" id="MCL7033199.1"/>
    </source>
</evidence>
<feature type="chain" id="PRO_5041367647" evidence="2">
    <location>
        <begin position="17"/>
        <end position="179"/>
    </location>
</feature>
<evidence type="ECO:0000256" key="2">
    <source>
        <dbReference type="SAM" id="SignalP"/>
    </source>
</evidence>
<feature type="compositionally biased region" description="Acidic residues" evidence="1">
    <location>
        <begin position="83"/>
        <end position="131"/>
    </location>
</feature>
<comment type="caution">
    <text evidence="3">The sequence shown here is derived from an EMBL/GenBank/DDBJ whole genome shotgun (WGS) entry which is preliminary data.</text>
</comment>
<protein>
    <submittedName>
        <fullName evidence="3">Uncharacterized protein</fullName>
    </submittedName>
</protein>
<dbReference type="EMBL" id="JAJJMA010131617">
    <property type="protein sequence ID" value="MCL7033199.1"/>
    <property type="molecule type" value="Genomic_DNA"/>
</dbReference>
<proteinExistence type="predicted"/>